<reference evidence="2 3" key="1">
    <citation type="submission" date="2021-04" db="EMBL/GenBank/DDBJ databases">
        <authorList>
            <person name="De Guttry C."/>
            <person name="Zahm M."/>
            <person name="Klopp C."/>
            <person name="Cabau C."/>
            <person name="Louis A."/>
            <person name="Berthelot C."/>
            <person name="Parey E."/>
            <person name="Roest Crollius H."/>
            <person name="Montfort J."/>
            <person name="Robinson-Rechavi M."/>
            <person name="Bucao C."/>
            <person name="Bouchez O."/>
            <person name="Gislard M."/>
            <person name="Lluch J."/>
            <person name="Milhes M."/>
            <person name="Lampietro C."/>
            <person name="Lopez Roques C."/>
            <person name="Donnadieu C."/>
            <person name="Braasch I."/>
            <person name="Desvignes T."/>
            <person name="Postlethwait J."/>
            <person name="Bobe J."/>
            <person name="Wedekind C."/>
            <person name="Guiguen Y."/>
        </authorList>
    </citation>
    <scope>NUCLEOTIDE SEQUENCE [LARGE SCALE GENOMIC DNA]</scope>
    <source>
        <strain evidence="2">Cs_M1</strain>
        <tissue evidence="2">Blood</tissue>
    </source>
</reference>
<evidence type="ECO:0000313" key="3">
    <source>
        <dbReference type="Proteomes" id="UP001356427"/>
    </source>
</evidence>
<dbReference type="EMBL" id="JAGTTL010000010">
    <property type="protein sequence ID" value="KAK6317606.1"/>
    <property type="molecule type" value="Genomic_DNA"/>
</dbReference>
<evidence type="ECO:0000313" key="2">
    <source>
        <dbReference type="EMBL" id="KAK6317606.1"/>
    </source>
</evidence>
<dbReference type="Proteomes" id="UP001356427">
    <property type="component" value="Unassembled WGS sequence"/>
</dbReference>
<gene>
    <name evidence="2" type="ORF">J4Q44_G00130060</name>
</gene>
<dbReference type="AlphaFoldDB" id="A0AAN8M540"/>
<accession>A0AAN8M540</accession>
<proteinExistence type="predicted"/>
<feature type="signal peptide" evidence="1">
    <location>
        <begin position="1"/>
        <end position="21"/>
    </location>
</feature>
<name>A0AAN8M540_9TELE</name>
<organism evidence="2 3">
    <name type="scientific">Coregonus suidteri</name>
    <dbReference type="NCBI Taxonomy" id="861788"/>
    <lineage>
        <taxon>Eukaryota</taxon>
        <taxon>Metazoa</taxon>
        <taxon>Chordata</taxon>
        <taxon>Craniata</taxon>
        <taxon>Vertebrata</taxon>
        <taxon>Euteleostomi</taxon>
        <taxon>Actinopterygii</taxon>
        <taxon>Neopterygii</taxon>
        <taxon>Teleostei</taxon>
        <taxon>Protacanthopterygii</taxon>
        <taxon>Salmoniformes</taxon>
        <taxon>Salmonidae</taxon>
        <taxon>Coregoninae</taxon>
        <taxon>Coregonus</taxon>
    </lineage>
</organism>
<keyword evidence="3" id="KW-1185">Reference proteome</keyword>
<feature type="chain" id="PRO_5042899451" evidence="1">
    <location>
        <begin position="22"/>
        <end position="59"/>
    </location>
</feature>
<comment type="caution">
    <text evidence="2">The sequence shown here is derived from an EMBL/GenBank/DDBJ whole genome shotgun (WGS) entry which is preliminary data.</text>
</comment>
<sequence length="59" mass="6523">MSSSQSSLLLLLLMMGSSSWASHFLGGTMTFNPRGTNPDGTFRVDLRYKTAFSLSRLSY</sequence>
<protein>
    <submittedName>
        <fullName evidence="2">Uncharacterized protein</fullName>
    </submittedName>
</protein>
<evidence type="ECO:0000256" key="1">
    <source>
        <dbReference type="SAM" id="SignalP"/>
    </source>
</evidence>
<keyword evidence="1" id="KW-0732">Signal</keyword>